<protein>
    <submittedName>
        <fullName evidence="1">Uncharacterized protein</fullName>
    </submittedName>
</protein>
<keyword evidence="2" id="KW-1185">Reference proteome</keyword>
<organism evidence="1 2">
    <name type="scientific">Echinicola vietnamensis (strain DSM 17526 / LMG 23754 / KMM 6221)</name>
    <dbReference type="NCBI Taxonomy" id="926556"/>
    <lineage>
        <taxon>Bacteria</taxon>
        <taxon>Pseudomonadati</taxon>
        <taxon>Bacteroidota</taxon>
        <taxon>Cytophagia</taxon>
        <taxon>Cytophagales</taxon>
        <taxon>Cyclobacteriaceae</taxon>
        <taxon>Echinicola</taxon>
    </lineage>
</organism>
<dbReference type="OrthoDB" id="7833188at2"/>
<dbReference type="AlphaFoldDB" id="L0FVD2"/>
<reference evidence="2" key="1">
    <citation type="submission" date="2012-02" db="EMBL/GenBank/DDBJ databases">
        <title>The complete genome of Echinicola vietnamensis DSM 17526.</title>
        <authorList>
            <person name="Lucas S."/>
            <person name="Copeland A."/>
            <person name="Lapidus A."/>
            <person name="Glavina del Rio T."/>
            <person name="Dalin E."/>
            <person name="Tice H."/>
            <person name="Bruce D."/>
            <person name="Goodwin L."/>
            <person name="Pitluck S."/>
            <person name="Peters L."/>
            <person name="Ovchinnikova G."/>
            <person name="Teshima H."/>
            <person name="Kyrpides N."/>
            <person name="Mavromatis K."/>
            <person name="Ivanova N."/>
            <person name="Brettin T."/>
            <person name="Detter J.C."/>
            <person name="Han C."/>
            <person name="Larimer F."/>
            <person name="Land M."/>
            <person name="Hauser L."/>
            <person name="Markowitz V."/>
            <person name="Cheng J.-F."/>
            <person name="Hugenholtz P."/>
            <person name="Woyke T."/>
            <person name="Wu D."/>
            <person name="Brambilla E."/>
            <person name="Klenk H.-P."/>
            <person name="Eisen J.A."/>
        </authorList>
    </citation>
    <scope>NUCLEOTIDE SEQUENCE [LARGE SCALE GENOMIC DNA]</scope>
    <source>
        <strain evidence="2">DSM 17526 / LMG 23754 / KMM 6221</strain>
    </source>
</reference>
<dbReference type="eggNOG" id="ENOG5033GFV">
    <property type="taxonomic scope" value="Bacteria"/>
</dbReference>
<proteinExistence type="predicted"/>
<dbReference type="HOGENOM" id="CLU_1076593_0_0_10"/>
<evidence type="ECO:0000313" key="1">
    <source>
        <dbReference type="EMBL" id="AGA76716.1"/>
    </source>
</evidence>
<gene>
    <name evidence="1" type="ordered locus">Echvi_0430</name>
</gene>
<dbReference type="Proteomes" id="UP000010796">
    <property type="component" value="Chromosome"/>
</dbReference>
<evidence type="ECO:0000313" key="2">
    <source>
        <dbReference type="Proteomes" id="UP000010796"/>
    </source>
</evidence>
<sequence length="268" mass="31301">MSDFNKKLIVSSVAKIFEVSSDTVKKWIKIFHEYLSSSAVPPKGTERTFEIEDIRVLAHIFSYWEDEPDIEYIKMGLNSNSHYDNELIDNLILQISPFVIEPNDKMDETWKHGVLFGGLGEIGDRFYLANSYKLAGDRLIETALQNEESWDLFSPAIYNYRHATELYLKDITNFNKENNNKRNPHDLKPLFEKFKVILSEDYGTTCPDWFSNVVDTFNKFDPGGTTFRYGERVNLDEVFIDFVQMKTLMGWMSKSFNKIRERQSSMDS</sequence>
<accession>L0FVD2</accession>
<dbReference type="STRING" id="926556.Echvi_0430"/>
<dbReference type="EMBL" id="CP003346">
    <property type="protein sequence ID" value="AGA76716.1"/>
    <property type="molecule type" value="Genomic_DNA"/>
</dbReference>
<dbReference type="RefSeq" id="WP_015264283.1">
    <property type="nucleotide sequence ID" value="NC_019904.1"/>
</dbReference>
<name>L0FVD2_ECHVK</name>
<dbReference type="KEGG" id="evi:Echvi_0430"/>